<evidence type="ECO:0000256" key="1">
    <source>
        <dbReference type="SAM" id="Phobius"/>
    </source>
</evidence>
<name>A0A0F9A6Y5_9ZZZZ</name>
<gene>
    <name evidence="3" type="ORF">LCGC14_2949300</name>
</gene>
<dbReference type="GO" id="GO:0022857">
    <property type="term" value="F:transmembrane transporter activity"/>
    <property type="evidence" value="ECO:0007669"/>
    <property type="project" value="InterPro"/>
</dbReference>
<keyword evidence="1" id="KW-0472">Membrane</keyword>
<dbReference type="InterPro" id="IPR007210">
    <property type="entry name" value="ABC_Gly_betaine_transp_sub-bd"/>
</dbReference>
<dbReference type="SUPFAM" id="SSF53850">
    <property type="entry name" value="Periplasmic binding protein-like II"/>
    <property type="match status" value="1"/>
</dbReference>
<keyword evidence="1" id="KW-1133">Transmembrane helix</keyword>
<feature type="non-terminal residue" evidence="3">
    <location>
        <position position="267"/>
    </location>
</feature>
<dbReference type="Gene3D" id="3.40.190.120">
    <property type="entry name" value="Osmoprotection protein (prox), domain 2"/>
    <property type="match status" value="1"/>
</dbReference>
<dbReference type="GO" id="GO:0043190">
    <property type="term" value="C:ATP-binding cassette (ABC) transporter complex"/>
    <property type="evidence" value="ECO:0007669"/>
    <property type="project" value="InterPro"/>
</dbReference>
<protein>
    <recommendedName>
        <fullName evidence="2">ABC-type glycine betaine transport system substrate-binding domain-containing protein</fullName>
    </recommendedName>
</protein>
<dbReference type="EMBL" id="LAZR01059381">
    <property type="protein sequence ID" value="KKK67916.1"/>
    <property type="molecule type" value="Genomic_DNA"/>
</dbReference>
<evidence type="ECO:0000259" key="2">
    <source>
        <dbReference type="Pfam" id="PF04069"/>
    </source>
</evidence>
<comment type="caution">
    <text evidence="3">The sequence shown here is derived from an EMBL/GenBank/DDBJ whole genome shotgun (WGS) entry which is preliminary data.</text>
</comment>
<evidence type="ECO:0000313" key="3">
    <source>
        <dbReference type="EMBL" id="KKK67916.1"/>
    </source>
</evidence>
<proteinExistence type="predicted"/>
<dbReference type="Pfam" id="PF04069">
    <property type="entry name" value="OpuAC"/>
    <property type="match status" value="1"/>
</dbReference>
<dbReference type="Gene3D" id="3.40.190.10">
    <property type="entry name" value="Periplasmic binding protein-like II"/>
    <property type="match status" value="1"/>
</dbReference>
<reference evidence="3" key="1">
    <citation type="journal article" date="2015" name="Nature">
        <title>Complex archaea that bridge the gap between prokaryotes and eukaryotes.</title>
        <authorList>
            <person name="Spang A."/>
            <person name="Saw J.H."/>
            <person name="Jorgensen S.L."/>
            <person name="Zaremba-Niedzwiedzka K."/>
            <person name="Martijn J."/>
            <person name="Lind A.E."/>
            <person name="van Eijk R."/>
            <person name="Schleper C."/>
            <person name="Guy L."/>
            <person name="Ettema T.J."/>
        </authorList>
    </citation>
    <scope>NUCLEOTIDE SEQUENCE</scope>
</reference>
<feature type="transmembrane region" description="Helical" evidence="1">
    <location>
        <begin position="7"/>
        <end position="28"/>
    </location>
</feature>
<sequence length="267" mass="30957">MLVFKKRFFILVTFVSIVIFSFLLIDFFQIKSKSNTVVVGSKNCTENQILAEIIANLIEKNTDIKVKRKLNLEGTLICFEALKSKDIDIYPEYSGSAIFAILKENISNTDDFLFKYLKKTFLEKFNIKWLNPFGFENKYVLCMQSKKAKKLDICNFSDLKNYTKTKKLNIAFDPEFSIRQEVVAIKNSYSLDLKHEIIDQSLLYFSVHSDVVDVTNGFSTDSKIEKYDLLILEDDKKALPSYIAAPLIRKEVLDKYPKIKTELKKLD</sequence>
<accession>A0A0F9A6Y5</accession>
<organism evidence="3">
    <name type="scientific">marine sediment metagenome</name>
    <dbReference type="NCBI Taxonomy" id="412755"/>
    <lineage>
        <taxon>unclassified sequences</taxon>
        <taxon>metagenomes</taxon>
        <taxon>ecological metagenomes</taxon>
    </lineage>
</organism>
<keyword evidence="1" id="KW-0812">Transmembrane</keyword>
<feature type="domain" description="ABC-type glycine betaine transport system substrate-binding" evidence="2">
    <location>
        <begin position="36"/>
        <end position="266"/>
    </location>
</feature>
<dbReference type="AlphaFoldDB" id="A0A0F9A6Y5"/>